<organism evidence="1 2">
    <name type="scientific">Caerostris extrusa</name>
    <name type="common">Bark spider</name>
    <name type="synonym">Caerostris bankana</name>
    <dbReference type="NCBI Taxonomy" id="172846"/>
    <lineage>
        <taxon>Eukaryota</taxon>
        <taxon>Metazoa</taxon>
        <taxon>Ecdysozoa</taxon>
        <taxon>Arthropoda</taxon>
        <taxon>Chelicerata</taxon>
        <taxon>Arachnida</taxon>
        <taxon>Araneae</taxon>
        <taxon>Araneomorphae</taxon>
        <taxon>Entelegynae</taxon>
        <taxon>Araneoidea</taxon>
        <taxon>Araneidae</taxon>
        <taxon>Caerostris</taxon>
    </lineage>
</organism>
<dbReference type="EMBL" id="BPLR01006564">
    <property type="protein sequence ID" value="GIY10800.1"/>
    <property type="molecule type" value="Genomic_DNA"/>
</dbReference>
<dbReference type="Proteomes" id="UP001054945">
    <property type="component" value="Unassembled WGS sequence"/>
</dbReference>
<evidence type="ECO:0000313" key="1">
    <source>
        <dbReference type="EMBL" id="GIY10800.1"/>
    </source>
</evidence>
<reference evidence="1 2" key="1">
    <citation type="submission" date="2021-06" db="EMBL/GenBank/DDBJ databases">
        <title>Caerostris extrusa draft genome.</title>
        <authorList>
            <person name="Kono N."/>
            <person name="Arakawa K."/>
        </authorList>
    </citation>
    <scope>NUCLEOTIDE SEQUENCE [LARGE SCALE GENOMIC DNA]</scope>
</reference>
<evidence type="ECO:0000313" key="2">
    <source>
        <dbReference type="Proteomes" id="UP001054945"/>
    </source>
</evidence>
<keyword evidence="2" id="KW-1185">Reference proteome</keyword>
<gene>
    <name evidence="1" type="ORF">CEXT_634341</name>
</gene>
<proteinExistence type="predicted"/>
<name>A0AAV4QMZ5_CAEEX</name>
<feature type="non-terminal residue" evidence="1">
    <location>
        <position position="1"/>
    </location>
</feature>
<dbReference type="AlphaFoldDB" id="A0AAV4QMZ5"/>
<sequence length="78" mass="8977">LRDEKINPPVSKSRNGLQKAVFPCQDGWLLLWFVVRSFKAQKNASEESEKNSSSFIQAQSFRHHVIGRTHLELIELKA</sequence>
<comment type="caution">
    <text evidence="1">The sequence shown here is derived from an EMBL/GenBank/DDBJ whole genome shotgun (WGS) entry which is preliminary data.</text>
</comment>
<protein>
    <submittedName>
        <fullName evidence="1">Uncharacterized protein</fullName>
    </submittedName>
</protein>
<accession>A0AAV4QMZ5</accession>